<accession>A0A1U9KDN0</accession>
<reference evidence="5 6" key="1">
    <citation type="submission" date="2016-03" db="EMBL/GenBank/DDBJ databases">
        <title>Acetic acid bacteria sequencing.</title>
        <authorList>
            <person name="Brandt J."/>
            <person name="Jakob F."/>
            <person name="Vogel R.F."/>
        </authorList>
    </citation>
    <scope>NUCLEOTIDE SEQUENCE [LARGE SCALE GENOMIC DNA]</scope>
    <source>
        <strain evidence="5 6">TMW2.1153</strain>
    </source>
</reference>
<proteinExistence type="inferred from homology"/>
<evidence type="ECO:0000256" key="1">
    <source>
        <dbReference type="ARBA" id="ARBA00001974"/>
    </source>
</evidence>
<evidence type="ECO:0000256" key="3">
    <source>
        <dbReference type="ARBA" id="ARBA00023002"/>
    </source>
</evidence>
<feature type="domain" description="FAD dependent oxidoreductase" evidence="4">
    <location>
        <begin position="29"/>
        <end position="421"/>
    </location>
</feature>
<dbReference type="AlphaFoldDB" id="A0A1U9KDN0"/>
<comment type="similarity">
    <text evidence="2">Belongs to the DadA oxidoreductase family.</text>
</comment>
<dbReference type="PANTHER" id="PTHR13847">
    <property type="entry name" value="SARCOSINE DEHYDROGENASE-RELATED"/>
    <property type="match status" value="1"/>
</dbReference>
<dbReference type="KEGG" id="aace:A0U92_02660"/>
<evidence type="ECO:0000313" key="6">
    <source>
        <dbReference type="Proteomes" id="UP000188937"/>
    </source>
</evidence>
<gene>
    <name evidence="5" type="ORF">A0U92_02660</name>
</gene>
<dbReference type="RefSeq" id="WP_187668841.1">
    <property type="nucleotide sequence ID" value="NZ_CP014692.1"/>
</dbReference>
<keyword evidence="3" id="KW-0560">Oxidoreductase</keyword>
<dbReference type="EMBL" id="CP014692">
    <property type="protein sequence ID" value="AQS83858.1"/>
    <property type="molecule type" value="Genomic_DNA"/>
</dbReference>
<keyword evidence="6" id="KW-1185">Reference proteome</keyword>
<evidence type="ECO:0000313" key="5">
    <source>
        <dbReference type="EMBL" id="AQS83858.1"/>
    </source>
</evidence>
<dbReference type="InterPro" id="IPR036188">
    <property type="entry name" value="FAD/NAD-bd_sf"/>
</dbReference>
<dbReference type="InterPro" id="IPR006076">
    <property type="entry name" value="FAD-dep_OxRdtase"/>
</dbReference>
<dbReference type="Pfam" id="PF01266">
    <property type="entry name" value="DAO"/>
    <property type="match status" value="1"/>
</dbReference>
<organism evidence="5 6">
    <name type="scientific">Acetobacter aceti</name>
    <dbReference type="NCBI Taxonomy" id="435"/>
    <lineage>
        <taxon>Bacteria</taxon>
        <taxon>Pseudomonadati</taxon>
        <taxon>Pseudomonadota</taxon>
        <taxon>Alphaproteobacteria</taxon>
        <taxon>Acetobacterales</taxon>
        <taxon>Acetobacteraceae</taxon>
        <taxon>Acetobacter</taxon>
        <taxon>Acetobacter subgen. Acetobacter</taxon>
    </lineage>
</organism>
<protein>
    <recommendedName>
        <fullName evidence="4">FAD dependent oxidoreductase domain-containing protein</fullName>
    </recommendedName>
</protein>
<dbReference type="InterPro" id="IPR001613">
    <property type="entry name" value="Flavin_amine_oxidase"/>
</dbReference>
<dbReference type="PANTHER" id="PTHR13847:SF280">
    <property type="entry name" value="D-AMINO ACID DEHYDROGENASE"/>
    <property type="match status" value="1"/>
</dbReference>
<dbReference type="GO" id="GO:0005737">
    <property type="term" value="C:cytoplasm"/>
    <property type="evidence" value="ECO:0007669"/>
    <property type="project" value="TreeGrafter"/>
</dbReference>
<evidence type="ECO:0000259" key="4">
    <source>
        <dbReference type="Pfam" id="PF01266"/>
    </source>
</evidence>
<dbReference type="GO" id="GO:0055130">
    <property type="term" value="P:D-alanine catabolic process"/>
    <property type="evidence" value="ECO:0007669"/>
    <property type="project" value="TreeGrafter"/>
</dbReference>
<dbReference type="Gene3D" id="3.30.9.10">
    <property type="entry name" value="D-Amino Acid Oxidase, subunit A, domain 2"/>
    <property type="match status" value="2"/>
</dbReference>
<dbReference type="PRINTS" id="PR00757">
    <property type="entry name" value="AMINEOXDASEF"/>
</dbReference>
<dbReference type="Gene3D" id="3.50.50.60">
    <property type="entry name" value="FAD/NAD(P)-binding domain"/>
    <property type="match status" value="2"/>
</dbReference>
<dbReference type="STRING" id="435.A0U92_02660"/>
<dbReference type="Proteomes" id="UP000188937">
    <property type="component" value="Chromosome"/>
</dbReference>
<comment type="cofactor">
    <cofactor evidence="1">
        <name>FAD</name>
        <dbReference type="ChEBI" id="CHEBI:57692"/>
    </cofactor>
</comment>
<dbReference type="SUPFAM" id="SSF51905">
    <property type="entry name" value="FAD/NAD(P)-binding domain"/>
    <property type="match status" value="1"/>
</dbReference>
<sequence>MAGGGASLVPGFSRARTVESDLELPSSVDVVIVGGGIVGVSAALFLAERGISVAVFEKGAIACEASGRNHGLIEGKHQDMRLQPLIELSKQLWRTLDATTGEKTGFREHDIVEFFNSEEDLAKARQWRDQAAAIGLNARIAQGSDIDAFLPGGAVAYRYALYAAGEGVAEPQWAAPAVANGARKYGALIFQHCAVRGLERQGNGICAAVTERGTVRTRKVILAGGVWTPAFVRSLGLGGLPMFGGYASIMSLAPFDGGPDFVGLLPPVMVRREMDGGYSVGAIQGVAPILPSQFRYFRQLLPLLAAGPSIVPRLSLSNFWRDLTTPRVWRLDRPSPFENTRVLQPEIQQRLLDRLLVELRRQRPEFGKAQVREAWSGALVSTIDDLPVLSGVDEIPGLFIGTGFTYGFTMGPGAGSILANLVLGEPPRIDISAFSFSRFRRER</sequence>
<dbReference type="GO" id="GO:0005886">
    <property type="term" value="C:plasma membrane"/>
    <property type="evidence" value="ECO:0007669"/>
    <property type="project" value="TreeGrafter"/>
</dbReference>
<name>A0A1U9KDN0_ACEAC</name>
<dbReference type="GO" id="GO:0008718">
    <property type="term" value="F:D-amino-acid dehydrogenase activity"/>
    <property type="evidence" value="ECO:0007669"/>
    <property type="project" value="TreeGrafter"/>
</dbReference>
<evidence type="ECO:0000256" key="2">
    <source>
        <dbReference type="ARBA" id="ARBA00009410"/>
    </source>
</evidence>